<sequence>MPNHNLQVRIGLLLSISGLVTAILAVLQYIGLLPWSGPISLAIAFTAVVATGLAIYFMVSRLQRYVYYLEGSLDALEMPITTTDVNMNWVFINKVTESLLAMQNLDKKTCLGKHCSNWKADICGTDKCGVESLRDGRPRTNYNQEYPDAPSTLMQVDTTYITDPKGNVLGHVEVVTNIDTTRRLDETLSNVAATLEETSAALEQMSGLTKQNAKASGEANQMMKAADQTVSQANSAMDGLTNSMSGLSEASQETGKIIKTIDEIAFQTNLLALNAAVEAARAGEAGAGFAVVADEVRNLAMRAAEAARNTASLIEDTIRRIDEGSSLVEQTNQTFGGMVKSINEVAQMLESITNASQEQSLGIEEINRAVASLENFITGGGSQAAIDIKEERHAEGETKLLESGF</sequence>
<evidence type="ECO:0000256" key="3">
    <source>
        <dbReference type="PROSITE-ProRule" id="PRU00284"/>
    </source>
</evidence>
<dbReference type="PROSITE" id="PS50111">
    <property type="entry name" value="CHEMOTAXIS_TRANSDUC_2"/>
    <property type="match status" value="1"/>
</dbReference>
<gene>
    <name evidence="6" type="ORF">X474_17825</name>
</gene>
<dbReference type="GO" id="GO:0016020">
    <property type="term" value="C:membrane"/>
    <property type="evidence" value="ECO:0007669"/>
    <property type="project" value="InterPro"/>
</dbReference>
<dbReference type="InParanoid" id="A0A0D2HQC7"/>
<dbReference type="InterPro" id="IPR004090">
    <property type="entry name" value="Chemotax_Me-accpt_rcpt"/>
</dbReference>
<dbReference type="GO" id="GO:0006935">
    <property type="term" value="P:chemotaxis"/>
    <property type="evidence" value="ECO:0007669"/>
    <property type="project" value="UniProtKB-KW"/>
</dbReference>
<keyword evidence="1" id="KW-0145">Chemotaxis</keyword>
<dbReference type="SUPFAM" id="SSF58104">
    <property type="entry name" value="Methyl-accepting chemotaxis protein (MCP) signaling domain"/>
    <property type="match status" value="1"/>
</dbReference>
<keyword evidence="4" id="KW-1133">Transmembrane helix</keyword>
<keyword evidence="3" id="KW-0807">Transducer</keyword>
<comment type="similarity">
    <text evidence="2">Belongs to the methyl-accepting chemotaxis (MCP) protein family.</text>
</comment>
<dbReference type="PANTHER" id="PTHR43531">
    <property type="entry name" value="PROTEIN ICFG"/>
    <property type="match status" value="1"/>
</dbReference>
<dbReference type="STRING" id="1429043.X474_17825"/>
<keyword evidence="7" id="KW-1185">Reference proteome</keyword>
<accession>A0A0D2HQC7</accession>
<dbReference type="GO" id="GO:0004888">
    <property type="term" value="F:transmembrane signaling receptor activity"/>
    <property type="evidence" value="ECO:0007669"/>
    <property type="project" value="InterPro"/>
</dbReference>
<evidence type="ECO:0000259" key="5">
    <source>
        <dbReference type="PROSITE" id="PS50111"/>
    </source>
</evidence>
<evidence type="ECO:0000256" key="1">
    <source>
        <dbReference type="ARBA" id="ARBA00022500"/>
    </source>
</evidence>
<keyword evidence="4" id="KW-0472">Membrane</keyword>
<dbReference type="EMBL" id="AZAC01000025">
    <property type="protein sequence ID" value="KIX12688.1"/>
    <property type="molecule type" value="Genomic_DNA"/>
</dbReference>
<dbReference type="PANTHER" id="PTHR43531:SF11">
    <property type="entry name" value="METHYL-ACCEPTING CHEMOTAXIS PROTEIN 3"/>
    <property type="match status" value="1"/>
</dbReference>
<evidence type="ECO:0000256" key="2">
    <source>
        <dbReference type="ARBA" id="ARBA00029447"/>
    </source>
</evidence>
<reference evidence="6 7" key="1">
    <citation type="submission" date="2013-11" db="EMBL/GenBank/DDBJ databases">
        <title>Metagenomic analysis of a methanogenic consortium involved in long chain n-alkane degradation.</title>
        <authorList>
            <person name="Davidova I.A."/>
            <person name="Callaghan A.V."/>
            <person name="Wawrik B."/>
            <person name="Pruitt S."/>
            <person name="Marks C."/>
            <person name="Duncan K.E."/>
            <person name="Suflita J.M."/>
        </authorList>
    </citation>
    <scope>NUCLEOTIDE SEQUENCE [LARGE SCALE GENOMIC DNA]</scope>
    <source>
        <strain evidence="6 7">SPR</strain>
    </source>
</reference>
<organism evidence="6 7">
    <name type="scientific">Dethiosulfatarculus sandiegensis</name>
    <dbReference type="NCBI Taxonomy" id="1429043"/>
    <lineage>
        <taxon>Bacteria</taxon>
        <taxon>Pseudomonadati</taxon>
        <taxon>Thermodesulfobacteriota</taxon>
        <taxon>Desulfarculia</taxon>
        <taxon>Desulfarculales</taxon>
        <taxon>Desulfarculaceae</taxon>
        <taxon>Dethiosulfatarculus</taxon>
    </lineage>
</organism>
<dbReference type="InterPro" id="IPR004089">
    <property type="entry name" value="MCPsignal_dom"/>
</dbReference>
<keyword evidence="4" id="KW-0812">Transmembrane</keyword>
<feature type="transmembrane region" description="Helical" evidence="4">
    <location>
        <begin position="39"/>
        <end position="59"/>
    </location>
</feature>
<dbReference type="PRINTS" id="PR00260">
    <property type="entry name" value="CHEMTRNSDUCR"/>
</dbReference>
<evidence type="ECO:0000256" key="4">
    <source>
        <dbReference type="SAM" id="Phobius"/>
    </source>
</evidence>
<dbReference type="Proteomes" id="UP000032233">
    <property type="component" value="Unassembled WGS sequence"/>
</dbReference>
<dbReference type="Pfam" id="PF00015">
    <property type="entry name" value="MCPsignal"/>
    <property type="match status" value="1"/>
</dbReference>
<feature type="domain" description="Methyl-accepting transducer" evidence="5">
    <location>
        <begin position="192"/>
        <end position="370"/>
    </location>
</feature>
<comment type="caution">
    <text evidence="6">The sequence shown here is derived from an EMBL/GenBank/DDBJ whole genome shotgun (WGS) entry which is preliminary data.</text>
</comment>
<dbReference type="Gene3D" id="1.10.287.950">
    <property type="entry name" value="Methyl-accepting chemotaxis protein"/>
    <property type="match status" value="1"/>
</dbReference>
<dbReference type="Gene3D" id="3.30.450.20">
    <property type="entry name" value="PAS domain"/>
    <property type="match status" value="1"/>
</dbReference>
<dbReference type="InterPro" id="IPR051310">
    <property type="entry name" value="MCP_chemotaxis"/>
</dbReference>
<evidence type="ECO:0000313" key="7">
    <source>
        <dbReference type="Proteomes" id="UP000032233"/>
    </source>
</evidence>
<name>A0A0D2HQC7_9BACT</name>
<protein>
    <recommendedName>
        <fullName evidence="5">Methyl-accepting transducer domain-containing protein</fullName>
    </recommendedName>
</protein>
<evidence type="ECO:0000313" key="6">
    <source>
        <dbReference type="EMBL" id="KIX12688.1"/>
    </source>
</evidence>
<dbReference type="GO" id="GO:0007165">
    <property type="term" value="P:signal transduction"/>
    <property type="evidence" value="ECO:0007669"/>
    <property type="project" value="UniProtKB-KW"/>
</dbReference>
<proteinExistence type="inferred from homology"/>
<dbReference type="AlphaFoldDB" id="A0A0D2HQC7"/>
<feature type="transmembrane region" description="Helical" evidence="4">
    <location>
        <begin position="12"/>
        <end position="33"/>
    </location>
</feature>
<dbReference type="SMART" id="SM00283">
    <property type="entry name" value="MA"/>
    <property type="match status" value="1"/>
</dbReference>